<evidence type="ECO:0000313" key="2">
    <source>
        <dbReference type="EMBL" id="VYT05113.1"/>
    </source>
</evidence>
<feature type="transmembrane region" description="Helical" evidence="1">
    <location>
        <begin position="459"/>
        <end position="478"/>
    </location>
</feature>
<name>A0A6N2TK86_9FIRM</name>
<keyword evidence="1" id="KW-1133">Transmembrane helix</keyword>
<proteinExistence type="predicted"/>
<dbReference type="EMBL" id="CACRST010000014">
    <property type="protein sequence ID" value="VYT05113.1"/>
    <property type="molecule type" value="Genomic_DNA"/>
</dbReference>
<dbReference type="AlphaFoldDB" id="A0A6N2TK86"/>
<accession>A0A6N2TK86</accession>
<gene>
    <name evidence="2" type="ORF">BGLFYP119_01610</name>
</gene>
<evidence type="ECO:0000256" key="1">
    <source>
        <dbReference type="SAM" id="Phobius"/>
    </source>
</evidence>
<reference evidence="2" key="1">
    <citation type="submission" date="2019-11" db="EMBL/GenBank/DDBJ databases">
        <authorList>
            <person name="Feng L."/>
        </authorList>
    </citation>
    <scope>NUCLEOTIDE SEQUENCE</scope>
    <source>
        <strain evidence="2">BgluceraseaLFYP119</strain>
    </source>
</reference>
<keyword evidence="1" id="KW-0812">Transmembrane</keyword>
<dbReference type="InterPro" id="IPR046062">
    <property type="entry name" value="DUF6020"/>
</dbReference>
<dbReference type="Pfam" id="PF19484">
    <property type="entry name" value="DUF6020"/>
    <property type="match status" value="1"/>
</dbReference>
<evidence type="ECO:0008006" key="3">
    <source>
        <dbReference type="Google" id="ProtNLM"/>
    </source>
</evidence>
<organism evidence="2">
    <name type="scientific">Blautia glucerasea</name>
    <dbReference type="NCBI Taxonomy" id="536633"/>
    <lineage>
        <taxon>Bacteria</taxon>
        <taxon>Bacillati</taxon>
        <taxon>Bacillota</taxon>
        <taxon>Clostridia</taxon>
        <taxon>Lachnospirales</taxon>
        <taxon>Lachnospiraceae</taxon>
        <taxon>Blautia</taxon>
    </lineage>
</organism>
<keyword evidence="1" id="KW-0472">Membrane</keyword>
<sequence length="538" mass="61608">MNKKKICPWSLIGALFFALCTIIGEHFASFEREIGGFGNLADLRKYIPVFIILSGIYYVSLYVLLNKTYKAGNEPSSGKILEFYEKHVFLITFIVILTSWIPYLTIFYPGSVYYDGYNQLNQSMGVTELTNHHPVLSTFFIGVIFRLGSIVDDNFGVFLYVLIQSIVTSGVFAMSVVQIRKMGMSIKTCICTMLFFSVVPVWGSYSQAMGKDMIYNAVFVWFLINFLKMLDDLFHKKRKIISPVFLLSAFLTCALRQNGKFAVFAAIIFLLFMSRAYWKQIGILLLALLMVVLGYEKMIIPATGAIPGSAKEVFSIPFQQTAKYMRTYPEEVTDEEFAAIDKILSAGSIPDKYNPLISDKVKDTIRNPMEEGALKEYFKIWFKMFFKHPGVYIEAFLQQCYGYLDPFHHISPLGDFQNYIEDGPLATGDFDIHYIVSDKIRNQLGDYEYLWTKMFPLTLLTYPGIYTWISVFCILLLCKKRLWKQLSAMVIPIVYILTCIASPVNGYLRYMLPVMAAMPILLAWVVKEARVLDSFQPK</sequence>
<feature type="transmembrane region" description="Helical" evidence="1">
    <location>
        <begin position="157"/>
        <end position="177"/>
    </location>
</feature>
<feature type="transmembrane region" description="Helical" evidence="1">
    <location>
        <begin position="87"/>
        <end position="108"/>
    </location>
</feature>
<feature type="transmembrane region" description="Helical" evidence="1">
    <location>
        <begin position="214"/>
        <end position="231"/>
    </location>
</feature>
<feature type="transmembrane region" description="Helical" evidence="1">
    <location>
        <begin position="184"/>
        <end position="202"/>
    </location>
</feature>
<protein>
    <recommendedName>
        <fullName evidence="3">Glycosyltransferase RgtA/B/C/D-like domain-containing protein</fullName>
    </recommendedName>
</protein>
<feature type="transmembrane region" description="Helical" evidence="1">
    <location>
        <begin position="485"/>
        <end position="504"/>
    </location>
</feature>
<feature type="transmembrane region" description="Helical" evidence="1">
    <location>
        <begin position="46"/>
        <end position="66"/>
    </location>
</feature>
<dbReference type="RefSeq" id="WP_156353941.1">
    <property type="nucleotide sequence ID" value="NZ_CACRST010000014.1"/>
</dbReference>